<proteinExistence type="predicted"/>
<dbReference type="PANTHER" id="PTHR30520">
    <property type="entry name" value="FORMATE TRANSPORTER-RELATED"/>
    <property type="match status" value="1"/>
</dbReference>
<evidence type="ECO:0000256" key="5">
    <source>
        <dbReference type="SAM" id="MobiDB-lite"/>
    </source>
</evidence>
<evidence type="ECO:0000256" key="4">
    <source>
        <dbReference type="ARBA" id="ARBA00023136"/>
    </source>
</evidence>
<feature type="transmembrane region" description="Helical" evidence="6">
    <location>
        <begin position="191"/>
        <end position="208"/>
    </location>
</feature>
<evidence type="ECO:0000313" key="8">
    <source>
        <dbReference type="Proteomes" id="UP000541426"/>
    </source>
</evidence>
<dbReference type="EMBL" id="JACIEJ010000007">
    <property type="protein sequence ID" value="MBB3986624.1"/>
    <property type="molecule type" value="Genomic_DNA"/>
</dbReference>
<feature type="compositionally biased region" description="Basic and acidic residues" evidence="5">
    <location>
        <begin position="12"/>
        <end position="27"/>
    </location>
</feature>
<keyword evidence="3 6" id="KW-1133">Transmembrane helix</keyword>
<keyword evidence="2 6" id="KW-0812">Transmembrane</keyword>
<name>A0A7W6DWM5_9RHOB</name>
<organism evidence="7 8">
    <name type="scientific">Sagittula marina</name>
    <dbReference type="NCBI Taxonomy" id="943940"/>
    <lineage>
        <taxon>Bacteria</taxon>
        <taxon>Pseudomonadati</taxon>
        <taxon>Pseudomonadota</taxon>
        <taxon>Alphaproteobacteria</taxon>
        <taxon>Rhodobacterales</taxon>
        <taxon>Roseobacteraceae</taxon>
        <taxon>Sagittula</taxon>
    </lineage>
</organism>
<comment type="subcellular location">
    <subcellularLocation>
        <location evidence="1">Membrane</location>
        <topology evidence="1">Multi-pass membrane protein</topology>
    </subcellularLocation>
</comment>
<sequence length="290" mass="31544">MNDQNAPQDIHLQQKDPAESDAVREPSEETSVTQASRLSARLIYEVIRRDGREELARPTVSLIWSGVAAGILISLSVIAQTVLKSHLPDAEWTILIEALGYSVGFMVVIFGRMQLFTENTITTVLPLVADQSLTCLHRMLRLWTIVLAANIVGTIIASGFLYMPHFLPAHMTESLLAVSRHATDGSFGENFFRAIPAGIIIAAVVWIIPAAQSNAFWVVLVMTWLMSAAGFAHVIAGSVEAGVLVWFGQIGLGEAIWRFFIPVLAGNVAGGTAVFTLLVWGQVKNEVIKP</sequence>
<feature type="transmembrane region" description="Helical" evidence="6">
    <location>
        <begin position="142"/>
        <end position="163"/>
    </location>
</feature>
<dbReference type="RefSeq" id="WP_183967173.1">
    <property type="nucleotide sequence ID" value="NZ_BAABBZ010000006.1"/>
</dbReference>
<dbReference type="GO" id="GO:0005886">
    <property type="term" value="C:plasma membrane"/>
    <property type="evidence" value="ECO:0007669"/>
    <property type="project" value="TreeGrafter"/>
</dbReference>
<reference evidence="7 8" key="1">
    <citation type="submission" date="2020-08" db="EMBL/GenBank/DDBJ databases">
        <title>Genomic Encyclopedia of Type Strains, Phase IV (KMG-IV): sequencing the most valuable type-strain genomes for metagenomic binning, comparative biology and taxonomic classification.</title>
        <authorList>
            <person name="Goeker M."/>
        </authorList>
    </citation>
    <scope>NUCLEOTIDE SEQUENCE [LARGE SCALE GENOMIC DNA]</scope>
    <source>
        <strain evidence="7 8">DSM 102235</strain>
    </source>
</reference>
<accession>A0A7W6DWM5</accession>
<gene>
    <name evidence="7" type="ORF">GGQ68_002967</name>
</gene>
<dbReference type="GO" id="GO:0015499">
    <property type="term" value="F:formate transmembrane transporter activity"/>
    <property type="evidence" value="ECO:0007669"/>
    <property type="project" value="TreeGrafter"/>
</dbReference>
<feature type="transmembrane region" description="Helical" evidence="6">
    <location>
        <begin position="92"/>
        <end position="111"/>
    </location>
</feature>
<evidence type="ECO:0000256" key="1">
    <source>
        <dbReference type="ARBA" id="ARBA00004141"/>
    </source>
</evidence>
<comment type="caution">
    <text evidence="7">The sequence shown here is derived from an EMBL/GenBank/DDBJ whole genome shotgun (WGS) entry which is preliminary data.</text>
</comment>
<dbReference type="Pfam" id="PF01226">
    <property type="entry name" value="Form_Nir_trans"/>
    <property type="match status" value="1"/>
</dbReference>
<dbReference type="PANTHER" id="PTHR30520:SF2">
    <property type="entry name" value="INNER MEMBRANE PROTEIN YFDC"/>
    <property type="match status" value="1"/>
</dbReference>
<dbReference type="InterPro" id="IPR000292">
    <property type="entry name" value="For/NO2_transpt"/>
</dbReference>
<evidence type="ECO:0000256" key="2">
    <source>
        <dbReference type="ARBA" id="ARBA00022692"/>
    </source>
</evidence>
<protein>
    <submittedName>
        <fullName evidence="7">Formate/nitrite transporter FocA (FNT family)</fullName>
    </submittedName>
</protein>
<feature type="transmembrane region" description="Helical" evidence="6">
    <location>
        <begin position="215"/>
        <end position="236"/>
    </location>
</feature>
<feature type="transmembrane region" description="Helical" evidence="6">
    <location>
        <begin position="256"/>
        <end position="280"/>
    </location>
</feature>
<dbReference type="InterPro" id="IPR023271">
    <property type="entry name" value="Aquaporin-like"/>
</dbReference>
<dbReference type="Gene3D" id="1.20.1080.10">
    <property type="entry name" value="Glycerol uptake facilitator protein"/>
    <property type="match status" value="1"/>
</dbReference>
<keyword evidence="4 6" id="KW-0472">Membrane</keyword>
<feature type="region of interest" description="Disordered" evidence="5">
    <location>
        <begin position="1"/>
        <end position="30"/>
    </location>
</feature>
<evidence type="ECO:0000313" key="7">
    <source>
        <dbReference type="EMBL" id="MBB3986624.1"/>
    </source>
</evidence>
<keyword evidence="8" id="KW-1185">Reference proteome</keyword>
<dbReference type="Proteomes" id="UP000541426">
    <property type="component" value="Unassembled WGS sequence"/>
</dbReference>
<evidence type="ECO:0000256" key="3">
    <source>
        <dbReference type="ARBA" id="ARBA00022989"/>
    </source>
</evidence>
<evidence type="ECO:0000256" key="6">
    <source>
        <dbReference type="SAM" id="Phobius"/>
    </source>
</evidence>
<dbReference type="AlphaFoldDB" id="A0A7W6DWM5"/>
<feature type="transmembrane region" description="Helical" evidence="6">
    <location>
        <begin position="59"/>
        <end position="80"/>
    </location>
</feature>